<dbReference type="OrthoDB" id="4851124at2759"/>
<feature type="compositionally biased region" description="Low complexity" evidence="1">
    <location>
        <begin position="209"/>
        <end position="218"/>
    </location>
</feature>
<evidence type="ECO:0000256" key="1">
    <source>
        <dbReference type="SAM" id="MobiDB-lite"/>
    </source>
</evidence>
<accession>G2YGW1</accession>
<dbReference type="AlphaFoldDB" id="G2YGW1"/>
<dbReference type="InParanoid" id="G2YGW1"/>
<proteinExistence type="predicted"/>
<feature type="region of interest" description="Disordered" evidence="1">
    <location>
        <begin position="198"/>
        <end position="218"/>
    </location>
</feature>
<reference evidence="3" key="1">
    <citation type="journal article" date="2011" name="PLoS Genet.">
        <title>Genomic analysis of the necrotrophic fungal pathogens Sclerotinia sclerotiorum and Botrytis cinerea.</title>
        <authorList>
            <person name="Amselem J."/>
            <person name="Cuomo C.A."/>
            <person name="van Kan J.A."/>
            <person name="Viaud M."/>
            <person name="Benito E.P."/>
            <person name="Couloux A."/>
            <person name="Coutinho P.M."/>
            <person name="de Vries R.P."/>
            <person name="Dyer P.S."/>
            <person name="Fillinger S."/>
            <person name="Fournier E."/>
            <person name="Gout L."/>
            <person name="Hahn M."/>
            <person name="Kohn L."/>
            <person name="Lapalu N."/>
            <person name="Plummer K.M."/>
            <person name="Pradier J.M."/>
            <person name="Quevillon E."/>
            <person name="Sharon A."/>
            <person name="Simon A."/>
            <person name="ten Have A."/>
            <person name="Tudzynski B."/>
            <person name="Tudzynski P."/>
            <person name="Wincker P."/>
            <person name="Andrew M."/>
            <person name="Anthouard V."/>
            <person name="Beever R.E."/>
            <person name="Beffa R."/>
            <person name="Benoit I."/>
            <person name="Bouzid O."/>
            <person name="Brault B."/>
            <person name="Chen Z."/>
            <person name="Choquer M."/>
            <person name="Collemare J."/>
            <person name="Cotton P."/>
            <person name="Danchin E.G."/>
            <person name="Da Silva C."/>
            <person name="Gautier A."/>
            <person name="Giraud C."/>
            <person name="Giraud T."/>
            <person name="Gonzalez C."/>
            <person name="Grossetete S."/>
            <person name="Guldener U."/>
            <person name="Henrissat B."/>
            <person name="Howlett B.J."/>
            <person name="Kodira C."/>
            <person name="Kretschmer M."/>
            <person name="Lappartient A."/>
            <person name="Leroch M."/>
            <person name="Levis C."/>
            <person name="Mauceli E."/>
            <person name="Neuveglise C."/>
            <person name="Oeser B."/>
            <person name="Pearson M."/>
            <person name="Poulain J."/>
            <person name="Poussereau N."/>
            <person name="Quesneville H."/>
            <person name="Rascle C."/>
            <person name="Schumacher J."/>
            <person name="Segurens B."/>
            <person name="Sexton A."/>
            <person name="Silva E."/>
            <person name="Sirven C."/>
            <person name="Soanes D.M."/>
            <person name="Talbot N.J."/>
            <person name="Templeton M."/>
            <person name="Yandava C."/>
            <person name="Yarden O."/>
            <person name="Zeng Q."/>
            <person name="Rollins J.A."/>
            <person name="Lebrun M.H."/>
            <person name="Dickman M."/>
        </authorList>
    </citation>
    <scope>NUCLEOTIDE SEQUENCE [LARGE SCALE GENOMIC DNA]</scope>
    <source>
        <strain evidence="3">T4</strain>
    </source>
</reference>
<dbReference type="HOGENOM" id="CLU_088623_0_0_1"/>
<gene>
    <name evidence="2" type="ORF">BofuT4_P022630.1</name>
</gene>
<dbReference type="EMBL" id="FQ790332">
    <property type="protein sequence ID" value="CCD50995.1"/>
    <property type="molecule type" value="Genomic_DNA"/>
</dbReference>
<name>G2YGW1_BOTF4</name>
<evidence type="ECO:0000313" key="3">
    <source>
        <dbReference type="Proteomes" id="UP000008177"/>
    </source>
</evidence>
<sequence length="285" mass="32060">MYSHPPNEFPQSLAKAYLITSRLSEEFGVPKGAMDLNASDLVWQCAGDRLFRCECPYPHPVPETGKNIARGLVYAPRNSRQQSKANSNNVIIITKTEEEQLTEISRNREIQLTKLVQERLIIIDRTQIARDNIRRNHFKNLNSQQNTIIVVVTQIVDARDRSNKNIRYMTHQIQANNQAQDTRFVMVQQDQRMTINGASSTETASLPRGTGTSTSPSFGTYDPNAAPLVSNVTQILPANAQAPNFAGVKQFQDPAMIIEEDQPKQGLEMILVPVPENDYILKMPN</sequence>
<protein>
    <submittedName>
        <fullName evidence="2">Uncharacterized protein</fullName>
    </submittedName>
</protein>
<evidence type="ECO:0000313" key="2">
    <source>
        <dbReference type="EMBL" id="CCD50995.1"/>
    </source>
</evidence>
<dbReference type="Proteomes" id="UP000008177">
    <property type="component" value="Unplaced contigs"/>
</dbReference>
<organism evidence="2 3">
    <name type="scientific">Botryotinia fuckeliana (strain T4)</name>
    <name type="common">Noble rot fungus</name>
    <name type="synonym">Botrytis cinerea</name>
    <dbReference type="NCBI Taxonomy" id="999810"/>
    <lineage>
        <taxon>Eukaryota</taxon>
        <taxon>Fungi</taxon>
        <taxon>Dikarya</taxon>
        <taxon>Ascomycota</taxon>
        <taxon>Pezizomycotina</taxon>
        <taxon>Leotiomycetes</taxon>
        <taxon>Helotiales</taxon>
        <taxon>Sclerotiniaceae</taxon>
        <taxon>Botrytis</taxon>
    </lineage>
</organism>
<dbReference type="eggNOG" id="ENOG502RMZP">
    <property type="taxonomic scope" value="Eukaryota"/>
</dbReference>